<organism evidence="1 2">
    <name type="scientific">Puccinia coronata f. sp. avenae</name>
    <dbReference type="NCBI Taxonomy" id="200324"/>
    <lineage>
        <taxon>Eukaryota</taxon>
        <taxon>Fungi</taxon>
        <taxon>Dikarya</taxon>
        <taxon>Basidiomycota</taxon>
        <taxon>Pucciniomycotina</taxon>
        <taxon>Pucciniomycetes</taxon>
        <taxon>Pucciniales</taxon>
        <taxon>Pucciniaceae</taxon>
        <taxon>Puccinia</taxon>
    </lineage>
</organism>
<comment type="caution">
    <text evidence="1">The sequence shown here is derived from an EMBL/GenBank/DDBJ whole genome shotgun (WGS) entry which is preliminary data.</text>
</comment>
<accession>A0A2N5T6I8</accession>
<dbReference type="SUPFAM" id="SSF46689">
    <property type="entry name" value="Homeodomain-like"/>
    <property type="match status" value="1"/>
</dbReference>
<name>A0A2N5T6I8_9BASI</name>
<protein>
    <submittedName>
        <fullName evidence="1">Uncharacterized protein</fullName>
    </submittedName>
</protein>
<reference evidence="1 2" key="1">
    <citation type="submission" date="2017-11" db="EMBL/GenBank/DDBJ databases">
        <title>De novo assembly and phasing of dikaryotic genomes from two isolates of Puccinia coronata f. sp. avenae, the causal agent of oat crown rust.</title>
        <authorList>
            <person name="Miller M.E."/>
            <person name="Zhang Y."/>
            <person name="Omidvar V."/>
            <person name="Sperschneider J."/>
            <person name="Schwessinger B."/>
            <person name="Raley C."/>
            <person name="Palmer J.M."/>
            <person name="Garnica D."/>
            <person name="Upadhyaya N."/>
            <person name="Rathjen J."/>
            <person name="Taylor J.M."/>
            <person name="Park R.F."/>
            <person name="Dodds P.N."/>
            <person name="Hirsch C.D."/>
            <person name="Kianian S.F."/>
            <person name="Figueroa M."/>
        </authorList>
    </citation>
    <scope>NUCLEOTIDE SEQUENCE [LARGE SCALE GENOMIC DNA]</scope>
    <source>
        <strain evidence="1">12NC29</strain>
    </source>
</reference>
<dbReference type="InterPro" id="IPR009057">
    <property type="entry name" value="Homeodomain-like_sf"/>
</dbReference>
<dbReference type="Proteomes" id="UP000235388">
    <property type="component" value="Unassembled WGS sequence"/>
</dbReference>
<dbReference type="PANTHER" id="PTHR46564">
    <property type="entry name" value="TRANSPOSASE"/>
    <property type="match status" value="1"/>
</dbReference>
<dbReference type="OrthoDB" id="2506893at2759"/>
<dbReference type="EMBL" id="PGCJ01000787">
    <property type="protein sequence ID" value="PLW21111.1"/>
    <property type="molecule type" value="Genomic_DNA"/>
</dbReference>
<proteinExistence type="predicted"/>
<gene>
    <name evidence="1" type="ORF">PCANC_05469</name>
</gene>
<evidence type="ECO:0000313" key="1">
    <source>
        <dbReference type="EMBL" id="PLW21111.1"/>
    </source>
</evidence>
<keyword evidence="2" id="KW-1185">Reference proteome</keyword>
<dbReference type="PANTHER" id="PTHR46564:SF1">
    <property type="entry name" value="TRANSPOSASE"/>
    <property type="match status" value="1"/>
</dbReference>
<sequence>MSDDHSLDLSLPCHKPPQFHLVVSVCTLYPQSAPPRSLPPPISRSVALPSSVCRGHQRPSRPQPLLLHPSSDCLRLLGPYQTMVYVSYDPGTKLAVVRMTLQGLSKKVIRNALGENVSRQSFDRWMKLYRETRRIFRNPEEYEQQGRVASLSVEECEFMISLVDCEPGLFLDEIRERMYDAHGMLLSVAAVHNNLVSRLAITLKKPGTVNIRKCLVAKYHYIEKMQFIPAEFLVFTDETGICDRDLLRNFGRSARGTPTNRTITKQNSPRISLLPAIVGKLLGTRFDPSNEPVP</sequence>
<evidence type="ECO:0000313" key="2">
    <source>
        <dbReference type="Proteomes" id="UP000235388"/>
    </source>
</evidence>
<dbReference type="AlphaFoldDB" id="A0A2N5T6I8"/>
<dbReference type="STRING" id="200324.A0A2N5T6I8"/>